<dbReference type="KEGG" id="hcz:G9Q37_07510"/>
<dbReference type="PROSITE" id="PS51866">
    <property type="entry name" value="MOP"/>
    <property type="match status" value="2"/>
</dbReference>
<dbReference type="Gene3D" id="2.40.50.100">
    <property type="match status" value="2"/>
</dbReference>
<evidence type="ECO:0000256" key="3">
    <source>
        <dbReference type="ARBA" id="ARBA00022505"/>
    </source>
</evidence>
<dbReference type="InterPro" id="IPR000847">
    <property type="entry name" value="LysR_HTH_N"/>
</dbReference>
<dbReference type="InterPro" id="IPR036388">
    <property type="entry name" value="WH-like_DNA-bd_sf"/>
</dbReference>
<dbReference type="Pfam" id="PF00126">
    <property type="entry name" value="HTH_1"/>
    <property type="match status" value="1"/>
</dbReference>
<dbReference type="PANTHER" id="PTHR30432:SF1">
    <property type="entry name" value="DNA-BINDING TRANSCRIPTIONAL DUAL REGULATOR MODE"/>
    <property type="match status" value="1"/>
</dbReference>
<evidence type="ECO:0000256" key="6">
    <source>
        <dbReference type="PIRSR" id="PIRSR005763-1"/>
    </source>
</evidence>
<dbReference type="GO" id="GO:0015689">
    <property type="term" value="P:molybdate ion transport"/>
    <property type="evidence" value="ECO:0007669"/>
    <property type="project" value="UniProtKB-UniRule"/>
</dbReference>
<name>A0A6G8IG28_9BURK</name>
<dbReference type="InterPro" id="IPR036390">
    <property type="entry name" value="WH_DNA-bd_sf"/>
</dbReference>
<keyword evidence="4" id="KW-0677">Repeat</keyword>
<dbReference type="NCBIfam" id="TIGR00638">
    <property type="entry name" value="Mop"/>
    <property type="match status" value="1"/>
</dbReference>
<reference evidence="8 9" key="1">
    <citation type="submission" date="2020-03" db="EMBL/GenBank/DDBJ databases">
        <title>Hydrogenophaga sp. nov. isolated from cyanobacterial mat.</title>
        <authorList>
            <person name="Thorat V."/>
            <person name="Kirdat K."/>
            <person name="Tiwarekar B."/>
            <person name="Costa E.D."/>
            <person name="Yadav A."/>
        </authorList>
    </citation>
    <scope>NUCLEOTIDE SEQUENCE [LARGE SCALE GENOMIC DNA]</scope>
    <source>
        <strain evidence="8 9">BA0156</strain>
    </source>
</reference>
<keyword evidence="9" id="KW-1185">Reference proteome</keyword>
<evidence type="ECO:0000259" key="7">
    <source>
        <dbReference type="PROSITE" id="PS51866"/>
    </source>
</evidence>
<evidence type="ECO:0000256" key="2">
    <source>
        <dbReference type="ARBA" id="ARBA00022448"/>
    </source>
</evidence>
<dbReference type="Gene3D" id="1.10.10.10">
    <property type="entry name" value="Winged helix-like DNA-binding domain superfamily/Winged helix DNA-binding domain"/>
    <property type="match status" value="1"/>
</dbReference>
<feature type="region of interest" description="Required for dimer formation and molybdate binding" evidence="6">
    <location>
        <begin position="135"/>
        <end position="143"/>
    </location>
</feature>
<dbReference type="PIRSF" id="PIRSF005763">
    <property type="entry name" value="Txn_reg_ModE"/>
    <property type="match status" value="1"/>
</dbReference>
<evidence type="ECO:0000313" key="9">
    <source>
        <dbReference type="Proteomes" id="UP000503162"/>
    </source>
</evidence>
<feature type="domain" description="Mop" evidence="7">
    <location>
        <begin position="206"/>
        <end position="278"/>
    </location>
</feature>
<gene>
    <name evidence="8" type="ORF">G9Q37_07510</name>
</gene>
<evidence type="ECO:0000256" key="5">
    <source>
        <dbReference type="PIRNR" id="PIRNR005763"/>
    </source>
</evidence>
<dbReference type="EMBL" id="CP049989">
    <property type="protein sequence ID" value="QIM51995.1"/>
    <property type="molecule type" value="Genomic_DNA"/>
</dbReference>
<dbReference type="InterPro" id="IPR051815">
    <property type="entry name" value="Molybdate_resp_trans_reg"/>
</dbReference>
<comment type="similarity">
    <text evidence="1 5">Belongs to the ModE family.</text>
</comment>
<accession>A0A6G8IG28</accession>
<sequence length="280" mass="29398">MATKKNRGKQRLQVHGALWLSMDGANVAGQGRIALLRAVAKHGSITQAAKAFGMSYKAAWDAIDTMNQRSRTPVVERVTGGRGGGSTLLTAYGQRLVERYAQVQAVHQRFLQLLEQDAMDLEQPFSMLKVLNMKTSARNQWLGEVTAVHSGAVNDEVELRLPGGQRLSAMVTRDSTGALGLKPQLPVIALVKSSAVLLAVDLETARVSAGNRLAGTVVRVTPGAVNAEVIVRTPDAAGVDGALEVVAVVPQTAVAELGLKPGAAVTALVKASDVVLAVVS</sequence>
<dbReference type="AlphaFoldDB" id="A0A6G8IG28"/>
<dbReference type="PANTHER" id="PTHR30432">
    <property type="entry name" value="TRANSCRIPTIONAL REGULATOR MODE"/>
    <property type="match status" value="1"/>
</dbReference>
<evidence type="ECO:0000256" key="1">
    <source>
        <dbReference type="ARBA" id="ARBA00008110"/>
    </source>
</evidence>
<feature type="domain" description="Mop" evidence="7">
    <location>
        <begin position="134"/>
        <end position="200"/>
    </location>
</feature>
<keyword evidence="2 5" id="KW-0813">Transport</keyword>
<dbReference type="GO" id="GO:0030151">
    <property type="term" value="F:molybdenum ion binding"/>
    <property type="evidence" value="ECO:0007669"/>
    <property type="project" value="UniProtKB-UniRule"/>
</dbReference>
<dbReference type="SUPFAM" id="SSF50331">
    <property type="entry name" value="MOP-like"/>
    <property type="match status" value="2"/>
</dbReference>
<dbReference type="Pfam" id="PF03459">
    <property type="entry name" value="TOBE"/>
    <property type="match status" value="2"/>
</dbReference>
<dbReference type="InterPro" id="IPR005116">
    <property type="entry name" value="Transp-assoc_OB_typ1"/>
</dbReference>
<organism evidence="8 9">
    <name type="scientific">Hydrogenophaga crocea</name>
    <dbReference type="NCBI Taxonomy" id="2716225"/>
    <lineage>
        <taxon>Bacteria</taxon>
        <taxon>Pseudomonadati</taxon>
        <taxon>Pseudomonadota</taxon>
        <taxon>Betaproteobacteria</taxon>
        <taxon>Burkholderiales</taxon>
        <taxon>Comamonadaceae</taxon>
        <taxon>Hydrogenophaga</taxon>
    </lineage>
</organism>
<evidence type="ECO:0000313" key="8">
    <source>
        <dbReference type="EMBL" id="QIM51995.1"/>
    </source>
</evidence>
<protein>
    <submittedName>
        <fullName evidence="8">TOBE domain-containing protein</fullName>
    </submittedName>
</protein>
<dbReference type="InterPro" id="IPR003725">
    <property type="entry name" value="ModE-bd_N"/>
</dbReference>
<proteinExistence type="inferred from homology"/>
<evidence type="ECO:0000256" key="4">
    <source>
        <dbReference type="ARBA" id="ARBA00022737"/>
    </source>
</evidence>
<keyword evidence="3 5" id="KW-0500">Molybdenum</keyword>
<dbReference type="Proteomes" id="UP000503162">
    <property type="component" value="Chromosome"/>
</dbReference>
<dbReference type="InterPro" id="IPR008995">
    <property type="entry name" value="Mo/tungstate-bd_C_term_dom"/>
</dbReference>
<dbReference type="InterPro" id="IPR016462">
    <property type="entry name" value="ModE"/>
</dbReference>
<dbReference type="NCBIfam" id="TIGR00637">
    <property type="entry name" value="ModE_repress"/>
    <property type="match status" value="1"/>
</dbReference>
<dbReference type="SUPFAM" id="SSF46785">
    <property type="entry name" value="Winged helix' DNA-binding domain"/>
    <property type="match status" value="1"/>
</dbReference>
<dbReference type="GO" id="GO:0003700">
    <property type="term" value="F:DNA-binding transcription factor activity"/>
    <property type="evidence" value="ECO:0007669"/>
    <property type="project" value="InterPro"/>
</dbReference>
<dbReference type="RefSeq" id="WP_166226598.1">
    <property type="nucleotide sequence ID" value="NZ_CP049989.1"/>
</dbReference>
<dbReference type="InterPro" id="IPR004606">
    <property type="entry name" value="Mop_domain"/>
</dbReference>